<accession>A0A370BKV8</accession>
<dbReference type="Proteomes" id="UP000253741">
    <property type="component" value="Unassembled WGS sequence"/>
</dbReference>
<gene>
    <name evidence="1" type="ORF">DVH02_01255</name>
</gene>
<sequence length="119" mass="12501">MSTELRDRLREIQDALGVVDGPEGVERAGDLGAHAEAIERYAAELTAEGEEPGEAAERLTGAAKAVRRAAKAAERYRVNPLTRDFSQGRFALATGQARVRLGGAIDVLDGVPDAAADAS</sequence>
<organism evidence="1 2">
    <name type="scientific">Streptomyces corynorhini</name>
    <dbReference type="NCBI Taxonomy" id="2282652"/>
    <lineage>
        <taxon>Bacteria</taxon>
        <taxon>Bacillati</taxon>
        <taxon>Actinomycetota</taxon>
        <taxon>Actinomycetes</taxon>
        <taxon>Kitasatosporales</taxon>
        <taxon>Streptomycetaceae</taxon>
        <taxon>Streptomyces</taxon>
    </lineage>
</organism>
<name>A0A370BKV8_9ACTN</name>
<keyword evidence="2" id="KW-1185">Reference proteome</keyword>
<evidence type="ECO:0000313" key="1">
    <source>
        <dbReference type="EMBL" id="RDG39965.1"/>
    </source>
</evidence>
<dbReference type="AlphaFoldDB" id="A0A370BKV8"/>
<evidence type="ECO:0000313" key="2">
    <source>
        <dbReference type="Proteomes" id="UP000253741"/>
    </source>
</evidence>
<protein>
    <submittedName>
        <fullName evidence="1">Uncharacterized protein</fullName>
    </submittedName>
</protein>
<comment type="caution">
    <text evidence="1">The sequence shown here is derived from an EMBL/GenBank/DDBJ whole genome shotgun (WGS) entry which is preliminary data.</text>
</comment>
<reference evidence="1 2" key="1">
    <citation type="submission" date="2018-07" db="EMBL/GenBank/DDBJ databases">
        <title>Streptomyces species from bats.</title>
        <authorList>
            <person name="Dunlap C."/>
        </authorList>
    </citation>
    <scope>NUCLEOTIDE SEQUENCE [LARGE SCALE GENOMIC DNA]</scope>
    <source>
        <strain evidence="1 2">AC230</strain>
    </source>
</reference>
<dbReference type="EMBL" id="QQNA01000005">
    <property type="protein sequence ID" value="RDG39965.1"/>
    <property type="molecule type" value="Genomic_DNA"/>
</dbReference>
<dbReference type="RefSeq" id="WP_114621782.1">
    <property type="nucleotide sequence ID" value="NZ_QQNA01000005.1"/>
</dbReference>
<proteinExistence type="predicted"/>